<proteinExistence type="predicted"/>
<accession>A0A2P5X4Z6</accession>
<dbReference type="Pfam" id="PF14111">
    <property type="entry name" value="DUF4283"/>
    <property type="match status" value="1"/>
</dbReference>
<name>A0A2P5X4Z6_GOSBA</name>
<sequence>MLSAMENSPKVVEGDGDSRVSEDRNTKKVRFKDGSDRVAVDMAVDSIPSSSMIVSWKDKLLGSGFIGADQGIAGFDEGSDGDFILLEDDVIRSTVNGLPAIDFSDRVKQLLYKEMEMTVVLKLLGRNISYGVLFNRVCNLWKPIQPFQLMDIENGYYLAKFQNNNDYEKVLTQGLWIIFGQYLTVQPWTKDFSPFQPYPSVVMAWIRLPGLPGFMYKRKILEVIGSTMGLPTVCFACGKYGHVREMCSLSKETFGNEGEKPVADGELSKNNDELGKETESAFRPWMLVEHRSRRRLRDLRESGSKIAGKERLRSRFDSLINEGETSGGEKGRTNEYNRGLITQSVEIEMNIPDSRDKGIFKIMPNSHNGSMESMGIDSEAQKRIGNAVTVCMGKGALSGQEMNSLRLKSLGKRSKNDAGSDESLVGSHSKTSPIGLGPYVCPTNDGPFASCASLNLRAVDNHENRMVGKQNTTLILSRPINYQQQFHAMSNADNSQVPLNFDLNCTNFKIENALLNIDNFVNGVDSNLQAKNLDEIKAHFNPAFEGPFESKGRTIEFMSAGSAGTQDQKFNGKFGAARGGHKNSNVLRGRGSRFKASTNSRVSLADFMEEVAKLISSDLSKEVRTGALVESDPSDLNDS</sequence>
<dbReference type="OrthoDB" id="1096772at2759"/>
<gene>
    <name evidence="4" type="ORF">GOBAR_AA22253</name>
</gene>
<dbReference type="GO" id="GO:0008270">
    <property type="term" value="F:zinc ion binding"/>
    <property type="evidence" value="ECO:0007669"/>
    <property type="project" value="UniProtKB-KW"/>
</dbReference>
<dbReference type="GO" id="GO:0003676">
    <property type="term" value="F:nucleic acid binding"/>
    <property type="evidence" value="ECO:0007669"/>
    <property type="project" value="InterPro"/>
</dbReference>
<feature type="compositionally biased region" description="Basic and acidic residues" evidence="2">
    <location>
        <begin position="257"/>
        <end position="275"/>
    </location>
</feature>
<feature type="domain" description="CCHC-type" evidence="3">
    <location>
        <begin position="234"/>
        <end position="247"/>
    </location>
</feature>
<feature type="region of interest" description="Disordered" evidence="2">
    <location>
        <begin position="255"/>
        <end position="275"/>
    </location>
</feature>
<feature type="compositionally biased region" description="Basic and acidic residues" evidence="2">
    <location>
        <begin position="12"/>
        <end position="27"/>
    </location>
</feature>
<dbReference type="Proteomes" id="UP000239757">
    <property type="component" value="Unassembled WGS sequence"/>
</dbReference>
<keyword evidence="1" id="KW-0479">Metal-binding</keyword>
<feature type="region of interest" description="Disordered" evidence="2">
    <location>
        <begin position="1"/>
        <end position="27"/>
    </location>
</feature>
<dbReference type="InterPro" id="IPR040256">
    <property type="entry name" value="At4g02000-like"/>
</dbReference>
<evidence type="ECO:0000313" key="4">
    <source>
        <dbReference type="EMBL" id="PPR98415.1"/>
    </source>
</evidence>
<dbReference type="EMBL" id="KZ665653">
    <property type="protein sequence ID" value="PPR98415.1"/>
    <property type="molecule type" value="Genomic_DNA"/>
</dbReference>
<dbReference type="InterPro" id="IPR025558">
    <property type="entry name" value="DUF4283"/>
</dbReference>
<evidence type="ECO:0000259" key="3">
    <source>
        <dbReference type="PROSITE" id="PS50158"/>
    </source>
</evidence>
<dbReference type="PANTHER" id="PTHR31286">
    <property type="entry name" value="GLYCINE-RICH CELL WALL STRUCTURAL PROTEIN 1.8-LIKE"/>
    <property type="match status" value="1"/>
</dbReference>
<dbReference type="PANTHER" id="PTHR31286:SF173">
    <property type="entry name" value="DUF4283 DOMAIN-CONTAINING PROTEIN"/>
    <property type="match status" value="1"/>
</dbReference>
<reference evidence="4 5" key="1">
    <citation type="submission" date="2015-01" db="EMBL/GenBank/DDBJ databases">
        <title>Genome of allotetraploid Gossypium barbadense reveals genomic plasticity and fiber elongation in cotton evolution.</title>
        <authorList>
            <person name="Chen X."/>
            <person name="Liu X."/>
            <person name="Zhao B."/>
            <person name="Zheng H."/>
            <person name="Hu Y."/>
            <person name="Lu G."/>
            <person name="Yang C."/>
            <person name="Chen J."/>
            <person name="Shan C."/>
            <person name="Zhang L."/>
            <person name="Zhou Y."/>
            <person name="Wang L."/>
            <person name="Guo W."/>
            <person name="Bai Y."/>
            <person name="Ruan J."/>
            <person name="Shangguan X."/>
            <person name="Mao Y."/>
            <person name="Jiang J."/>
            <person name="Zhu Y."/>
            <person name="Lei J."/>
            <person name="Kang H."/>
            <person name="Chen S."/>
            <person name="He X."/>
            <person name="Wang R."/>
            <person name="Wang Y."/>
            <person name="Chen J."/>
            <person name="Wang L."/>
            <person name="Yu S."/>
            <person name="Wang B."/>
            <person name="Wei J."/>
            <person name="Song S."/>
            <person name="Lu X."/>
            <person name="Gao Z."/>
            <person name="Gu W."/>
            <person name="Deng X."/>
            <person name="Ma D."/>
            <person name="Wang S."/>
            <person name="Liang W."/>
            <person name="Fang L."/>
            <person name="Cai C."/>
            <person name="Zhu X."/>
            <person name="Zhou B."/>
            <person name="Zhang Y."/>
            <person name="Chen Z."/>
            <person name="Xu S."/>
            <person name="Zhu R."/>
            <person name="Wang S."/>
            <person name="Zhang T."/>
            <person name="Zhao G."/>
        </authorList>
    </citation>
    <scope>NUCLEOTIDE SEQUENCE [LARGE SCALE GENOMIC DNA]</scope>
    <source>
        <strain evidence="5">cv. Xinhai21</strain>
        <tissue evidence="4">Leaf</tissue>
    </source>
</reference>
<protein>
    <recommendedName>
        <fullName evidence="3">CCHC-type domain-containing protein</fullName>
    </recommendedName>
</protein>
<evidence type="ECO:0000256" key="1">
    <source>
        <dbReference type="PROSITE-ProRule" id="PRU00047"/>
    </source>
</evidence>
<evidence type="ECO:0000313" key="5">
    <source>
        <dbReference type="Proteomes" id="UP000239757"/>
    </source>
</evidence>
<keyword evidence="1" id="KW-0862">Zinc</keyword>
<keyword evidence="1" id="KW-0863">Zinc-finger</keyword>
<dbReference type="InterPro" id="IPR001878">
    <property type="entry name" value="Znf_CCHC"/>
</dbReference>
<dbReference type="AlphaFoldDB" id="A0A2P5X4Z6"/>
<organism evidence="4 5">
    <name type="scientific">Gossypium barbadense</name>
    <name type="common">Sea Island cotton</name>
    <name type="synonym">Hibiscus barbadensis</name>
    <dbReference type="NCBI Taxonomy" id="3634"/>
    <lineage>
        <taxon>Eukaryota</taxon>
        <taxon>Viridiplantae</taxon>
        <taxon>Streptophyta</taxon>
        <taxon>Embryophyta</taxon>
        <taxon>Tracheophyta</taxon>
        <taxon>Spermatophyta</taxon>
        <taxon>Magnoliopsida</taxon>
        <taxon>eudicotyledons</taxon>
        <taxon>Gunneridae</taxon>
        <taxon>Pentapetalae</taxon>
        <taxon>rosids</taxon>
        <taxon>malvids</taxon>
        <taxon>Malvales</taxon>
        <taxon>Malvaceae</taxon>
        <taxon>Malvoideae</taxon>
        <taxon>Gossypium</taxon>
    </lineage>
</organism>
<dbReference type="PROSITE" id="PS50158">
    <property type="entry name" value="ZF_CCHC"/>
    <property type="match status" value="1"/>
</dbReference>
<evidence type="ECO:0000256" key="2">
    <source>
        <dbReference type="SAM" id="MobiDB-lite"/>
    </source>
</evidence>